<dbReference type="EMBL" id="UGNY01000001">
    <property type="protein sequence ID" value="STX37880.1"/>
    <property type="molecule type" value="Genomic_DNA"/>
</dbReference>
<dbReference type="RefSeq" id="WP_115174835.1">
    <property type="nucleotide sequence ID" value="NZ_UGNY01000001.1"/>
</dbReference>
<proteinExistence type="predicted"/>
<dbReference type="InterPro" id="IPR029044">
    <property type="entry name" value="Nucleotide-diphossugar_trans"/>
</dbReference>
<evidence type="ECO:0000313" key="2">
    <source>
        <dbReference type="Proteomes" id="UP000254033"/>
    </source>
</evidence>
<protein>
    <submittedName>
        <fullName evidence="1">Putative glucosyl-3-phosphoglycerate synthase</fullName>
    </submittedName>
</protein>
<name>A0A378ISF7_9GAMM</name>
<evidence type="ECO:0000313" key="1">
    <source>
        <dbReference type="EMBL" id="STX37880.1"/>
    </source>
</evidence>
<reference evidence="1 2" key="1">
    <citation type="submission" date="2018-06" db="EMBL/GenBank/DDBJ databases">
        <authorList>
            <consortium name="Pathogen Informatics"/>
            <person name="Doyle S."/>
        </authorList>
    </citation>
    <scope>NUCLEOTIDE SEQUENCE [LARGE SCALE GENOMIC DNA]</scope>
    <source>
        <strain evidence="1 2">NCTC11978</strain>
    </source>
</reference>
<gene>
    <name evidence="1" type="ORF">NCTC11978_01058</name>
</gene>
<accession>A0A378ISF7</accession>
<dbReference type="Proteomes" id="UP000254033">
    <property type="component" value="Unassembled WGS sequence"/>
</dbReference>
<dbReference type="Gene3D" id="3.90.550.10">
    <property type="entry name" value="Spore Coat Polysaccharide Biosynthesis Protein SpsA, Chain A"/>
    <property type="match status" value="1"/>
</dbReference>
<organism evidence="1 2">
    <name type="scientific">Legionella feeleii</name>
    <dbReference type="NCBI Taxonomy" id="453"/>
    <lineage>
        <taxon>Bacteria</taxon>
        <taxon>Pseudomonadati</taxon>
        <taxon>Pseudomonadota</taxon>
        <taxon>Gammaproteobacteria</taxon>
        <taxon>Legionellales</taxon>
        <taxon>Legionellaceae</taxon>
        <taxon>Legionella</taxon>
    </lineage>
</organism>
<dbReference type="AlphaFoldDB" id="A0A378ISF7"/>
<sequence>MIKKAVNRIKNTLRSALFTDQYHDAPLPSKKIILLYNQHGKKIFRDKKKLIAAKNLLKSGKIRVIIPTYEEHRLGAIYDVLSYFSKIIENKNILIIDADSKDKTSTYVKKLGYHVIVQHCIEECLDLNRIALDFKIEIPLRQGKGKTLLLTNIYQKLNYVKDHVKFNLYSDADIYNPCKFNHAEYLAWVASRYEPEKLLEVKAAQHNRNNQSVMNVLGILQASNEVINDYYQVIREMIWPLTGQVMRSIQLVNAVPNTLGFSTEMVVNLAVVDFMKLWDMKSAQIEISTRCQDSKNSDTKETCMMTGIGTTLFAMNEIWFKKGIHLINAKQQNYSELNQYLKFLEENSEKGFFASVIHEATRPNEIIRLPLDRLLPSVNYLINNGYVDVKKVQSLIS</sequence>